<dbReference type="PANTHER" id="PTHR38703">
    <property type="entry name" value="CHROMOSOME 8, WHOLE GENOME SHOTGUN SEQUENCE"/>
    <property type="match status" value="1"/>
</dbReference>
<evidence type="ECO:0000313" key="3">
    <source>
        <dbReference type="Proteomes" id="UP000235786"/>
    </source>
</evidence>
<evidence type="ECO:0000313" key="2">
    <source>
        <dbReference type="EMBL" id="PMD29915.1"/>
    </source>
</evidence>
<dbReference type="OrthoDB" id="5325276at2759"/>
<protein>
    <submittedName>
        <fullName evidence="2">Uncharacterized protein</fullName>
    </submittedName>
</protein>
<keyword evidence="3" id="KW-1185">Reference proteome</keyword>
<feature type="region of interest" description="Disordered" evidence="1">
    <location>
        <begin position="222"/>
        <end position="256"/>
    </location>
</feature>
<accession>A0A2J6QUH3</accession>
<feature type="region of interest" description="Disordered" evidence="1">
    <location>
        <begin position="338"/>
        <end position="375"/>
    </location>
</feature>
<reference evidence="2 3" key="1">
    <citation type="submission" date="2016-04" db="EMBL/GenBank/DDBJ databases">
        <title>A degradative enzymes factory behind the ericoid mycorrhizal symbiosis.</title>
        <authorList>
            <consortium name="DOE Joint Genome Institute"/>
            <person name="Martino E."/>
            <person name="Morin E."/>
            <person name="Grelet G."/>
            <person name="Kuo A."/>
            <person name="Kohler A."/>
            <person name="Daghino S."/>
            <person name="Barry K."/>
            <person name="Choi C."/>
            <person name="Cichocki N."/>
            <person name="Clum A."/>
            <person name="Copeland A."/>
            <person name="Hainaut M."/>
            <person name="Haridas S."/>
            <person name="Labutti K."/>
            <person name="Lindquist E."/>
            <person name="Lipzen A."/>
            <person name="Khouja H.-R."/>
            <person name="Murat C."/>
            <person name="Ohm R."/>
            <person name="Olson A."/>
            <person name="Spatafora J."/>
            <person name="Veneault-Fourrey C."/>
            <person name="Henrissat B."/>
            <person name="Grigoriev I."/>
            <person name="Martin F."/>
            <person name="Perotto S."/>
        </authorList>
    </citation>
    <scope>NUCLEOTIDE SEQUENCE [LARGE SCALE GENOMIC DNA]</scope>
    <source>
        <strain evidence="2 3">F</strain>
    </source>
</reference>
<proteinExistence type="predicted"/>
<feature type="compositionally biased region" description="Polar residues" evidence="1">
    <location>
        <begin position="100"/>
        <end position="130"/>
    </location>
</feature>
<gene>
    <name evidence="2" type="ORF">L207DRAFT_444545</name>
</gene>
<evidence type="ECO:0000256" key="1">
    <source>
        <dbReference type="SAM" id="MobiDB-lite"/>
    </source>
</evidence>
<feature type="compositionally biased region" description="Basic and acidic residues" evidence="1">
    <location>
        <begin position="354"/>
        <end position="375"/>
    </location>
</feature>
<dbReference type="Proteomes" id="UP000235786">
    <property type="component" value="Unassembled WGS sequence"/>
</dbReference>
<feature type="compositionally biased region" description="Polar residues" evidence="1">
    <location>
        <begin position="344"/>
        <end position="353"/>
    </location>
</feature>
<feature type="region of interest" description="Disordered" evidence="1">
    <location>
        <begin position="96"/>
        <end position="145"/>
    </location>
</feature>
<dbReference type="PANTHER" id="PTHR38703:SF1">
    <property type="entry name" value="ALLERGEN"/>
    <property type="match status" value="1"/>
</dbReference>
<dbReference type="AlphaFoldDB" id="A0A2J6QUH3"/>
<dbReference type="EMBL" id="KZ613970">
    <property type="protein sequence ID" value="PMD29915.1"/>
    <property type="molecule type" value="Genomic_DNA"/>
</dbReference>
<organism evidence="2 3">
    <name type="scientific">Hyaloscypha variabilis (strain UAMH 11265 / GT02V1 / F)</name>
    <name type="common">Meliniomyces variabilis</name>
    <dbReference type="NCBI Taxonomy" id="1149755"/>
    <lineage>
        <taxon>Eukaryota</taxon>
        <taxon>Fungi</taxon>
        <taxon>Dikarya</taxon>
        <taxon>Ascomycota</taxon>
        <taxon>Pezizomycotina</taxon>
        <taxon>Leotiomycetes</taxon>
        <taxon>Helotiales</taxon>
        <taxon>Hyaloscyphaceae</taxon>
        <taxon>Hyaloscypha</taxon>
        <taxon>Hyaloscypha variabilis</taxon>
    </lineage>
</organism>
<name>A0A2J6QUH3_HYAVF</name>
<sequence length="375" mass="41415">MIVEGAKDPPSLNEVVDLSNTVDTDETTKTMPAVTHEKIVPTRHEIREERITREIHTHDVFHRILPVIETEILPPKHYVPSADGKGLIEIPEHMVPGRTANGSPSRNWEITPSQQSRIRSKSLTSSNGQYTHPDIHEDDSAEGPVISYTRGESKANHSRVNSRTSTLTSKSSISKNILEPILSSKKEYIAKEGHPKTEYVWRHPGVFETATGETQPIYMGAGLGDLSLPRPKTAPSKATYSDDEEEDTAGAEFGAMRRSPVGEEEFLFRDSGYGSGGMLPGLRDKTPLAGLSGEPRFIPEDFEVIRLGRVVGNEAGENRKGRDISEGEATRALMRIREKRKSSEATSVASTIRANERENSVDAVERGVRGLNMRD</sequence>